<reference evidence="1 2" key="1">
    <citation type="submission" date="2024-04" db="EMBL/GenBank/DDBJ databases">
        <title>Draft genome sequence of Pseudophaeobacter arcticus NBRC 116598.</title>
        <authorList>
            <person name="Miyakawa T."/>
            <person name="Kusuya Y."/>
            <person name="Miura T."/>
        </authorList>
    </citation>
    <scope>NUCLEOTIDE SEQUENCE [LARGE SCALE GENOMIC DNA]</scope>
    <source>
        <strain evidence="1 2">SU-CL00105</strain>
    </source>
</reference>
<dbReference type="PANTHER" id="PTHR34472:SF1">
    <property type="entry name" value="SULFUR CARRIER PROTEIN THIS"/>
    <property type="match status" value="1"/>
</dbReference>
<organism evidence="1 2">
    <name type="scientific">Pseudophaeobacter arcticus</name>
    <dbReference type="NCBI Taxonomy" id="385492"/>
    <lineage>
        <taxon>Bacteria</taxon>
        <taxon>Pseudomonadati</taxon>
        <taxon>Pseudomonadota</taxon>
        <taxon>Alphaproteobacteria</taxon>
        <taxon>Rhodobacterales</taxon>
        <taxon>Paracoccaceae</taxon>
        <taxon>Pseudophaeobacter</taxon>
    </lineage>
</organism>
<dbReference type="InterPro" id="IPR012675">
    <property type="entry name" value="Beta-grasp_dom_sf"/>
</dbReference>
<dbReference type="RefSeq" id="WP_297341200.1">
    <property type="nucleotide sequence ID" value="NZ_BAABWU010000006.1"/>
</dbReference>
<dbReference type="InterPro" id="IPR016155">
    <property type="entry name" value="Mopterin_synth/thiamin_S_b"/>
</dbReference>
<dbReference type="Pfam" id="PF02597">
    <property type="entry name" value="ThiS"/>
    <property type="match status" value="1"/>
</dbReference>
<accession>A0ABQ0AKZ8</accession>
<dbReference type="InterPro" id="IPR010035">
    <property type="entry name" value="Thi_S"/>
</dbReference>
<protein>
    <submittedName>
        <fullName evidence="1">Sulfur carrier protein ThiS</fullName>
    </submittedName>
</protein>
<dbReference type="EMBL" id="BAABWU010000006">
    <property type="protein sequence ID" value="GAA6196529.1"/>
    <property type="molecule type" value="Genomic_DNA"/>
</dbReference>
<keyword evidence="2" id="KW-1185">Reference proteome</keyword>
<evidence type="ECO:0000313" key="1">
    <source>
        <dbReference type="EMBL" id="GAA6196529.1"/>
    </source>
</evidence>
<comment type="caution">
    <text evidence="1">The sequence shown here is derived from an EMBL/GenBank/DDBJ whole genome shotgun (WGS) entry which is preliminary data.</text>
</comment>
<evidence type="ECO:0000313" key="2">
    <source>
        <dbReference type="Proteomes" id="UP001441944"/>
    </source>
</evidence>
<dbReference type="Proteomes" id="UP001441944">
    <property type="component" value="Unassembled WGS sequence"/>
</dbReference>
<dbReference type="CDD" id="cd00565">
    <property type="entry name" value="Ubl_ThiS"/>
    <property type="match status" value="1"/>
</dbReference>
<dbReference type="NCBIfam" id="TIGR01683">
    <property type="entry name" value="thiS"/>
    <property type="match status" value="1"/>
</dbReference>
<dbReference type="Gene3D" id="3.10.20.30">
    <property type="match status" value="1"/>
</dbReference>
<dbReference type="PANTHER" id="PTHR34472">
    <property type="entry name" value="SULFUR CARRIER PROTEIN THIS"/>
    <property type="match status" value="1"/>
</dbReference>
<dbReference type="InterPro" id="IPR003749">
    <property type="entry name" value="ThiS/MoaD-like"/>
</dbReference>
<proteinExistence type="predicted"/>
<dbReference type="SUPFAM" id="SSF54285">
    <property type="entry name" value="MoaD/ThiS"/>
    <property type="match status" value="1"/>
</dbReference>
<sequence length="65" mass="6756">MNITVNAKPHDISATTLDAALHELGLTSPALATALNGSFVSRAKRVDTPLTEGDRIEVLAPMQGG</sequence>
<name>A0ABQ0AKZ8_9RHOB</name>
<gene>
    <name evidence="1" type="primary">thiS</name>
    <name evidence="1" type="ORF">NBRC116598_19730</name>
</gene>